<dbReference type="Proteomes" id="UP000245383">
    <property type="component" value="Unassembled WGS sequence"/>
</dbReference>
<keyword evidence="1" id="KW-0812">Transmembrane</keyword>
<comment type="caution">
    <text evidence="2">The sequence shown here is derived from an EMBL/GenBank/DDBJ whole genome shotgun (WGS) entry which is preliminary data.</text>
</comment>
<organism evidence="2 3">
    <name type="scientific">Smittium simulii</name>
    <dbReference type="NCBI Taxonomy" id="133385"/>
    <lineage>
        <taxon>Eukaryota</taxon>
        <taxon>Fungi</taxon>
        <taxon>Fungi incertae sedis</taxon>
        <taxon>Zoopagomycota</taxon>
        <taxon>Kickxellomycotina</taxon>
        <taxon>Harpellomycetes</taxon>
        <taxon>Harpellales</taxon>
        <taxon>Legeriomycetaceae</taxon>
        <taxon>Smittium</taxon>
    </lineage>
</organism>
<dbReference type="EMBL" id="MBFR01000018">
    <property type="protein sequence ID" value="PVU97104.1"/>
    <property type="molecule type" value="Genomic_DNA"/>
</dbReference>
<evidence type="ECO:0000256" key="1">
    <source>
        <dbReference type="SAM" id="Phobius"/>
    </source>
</evidence>
<keyword evidence="1" id="KW-1133">Transmembrane helix</keyword>
<name>A0A2T9YXT2_9FUNG</name>
<evidence type="ECO:0000313" key="2">
    <source>
        <dbReference type="EMBL" id="PVU97104.1"/>
    </source>
</evidence>
<protein>
    <submittedName>
        <fullName evidence="2">Uncharacterized protein</fullName>
    </submittedName>
</protein>
<keyword evidence="1" id="KW-0472">Membrane</keyword>
<proteinExistence type="predicted"/>
<dbReference type="OrthoDB" id="10506869at2759"/>
<evidence type="ECO:0000313" key="3">
    <source>
        <dbReference type="Proteomes" id="UP000245383"/>
    </source>
</evidence>
<gene>
    <name evidence="2" type="ORF">BB561_000743</name>
</gene>
<keyword evidence="3" id="KW-1185">Reference proteome</keyword>
<accession>A0A2T9YXT2</accession>
<sequence length="97" mass="10560">MFTRTNTVFCIVKSMSASPVILECKNGLNESDVAISDRTGVLKTIPVINILNIATLEPLIQHMNICIGSVFAGLVAMSHAFLLRKYLSLSSSSLYII</sequence>
<feature type="transmembrane region" description="Helical" evidence="1">
    <location>
        <begin position="59"/>
        <end position="83"/>
    </location>
</feature>
<reference evidence="2 3" key="1">
    <citation type="journal article" date="2018" name="MBio">
        <title>Comparative Genomics Reveals the Core Gene Toolbox for the Fungus-Insect Symbiosis.</title>
        <authorList>
            <person name="Wang Y."/>
            <person name="Stata M."/>
            <person name="Wang W."/>
            <person name="Stajich J.E."/>
            <person name="White M.M."/>
            <person name="Moncalvo J.M."/>
        </authorList>
    </citation>
    <scope>NUCLEOTIDE SEQUENCE [LARGE SCALE GENOMIC DNA]</scope>
    <source>
        <strain evidence="2 3">SWE-8-4</strain>
    </source>
</reference>
<dbReference type="AlphaFoldDB" id="A0A2T9YXT2"/>